<proteinExistence type="predicted"/>
<evidence type="ECO:0000313" key="2">
    <source>
        <dbReference type="Proteomes" id="UP001461498"/>
    </source>
</evidence>
<reference evidence="1 2" key="1">
    <citation type="submission" date="2022-12" db="EMBL/GenBank/DDBJ databases">
        <title>Chromosome-level genome assembly of true bugs.</title>
        <authorList>
            <person name="Ma L."/>
            <person name="Li H."/>
        </authorList>
    </citation>
    <scope>NUCLEOTIDE SEQUENCE [LARGE SCALE GENOMIC DNA]</scope>
    <source>
        <strain evidence="1">Lab_2022b</strain>
    </source>
</reference>
<dbReference type="AlphaFoldDB" id="A0AAW1CYJ5"/>
<gene>
    <name evidence="1" type="ORF">O3M35_010344</name>
</gene>
<sequence>MLFVVRGKRQSMSCFECQLYDDLRMKLWRKIGFNVTLNHISLPLLVENKNMYEGFKVFATQALNRRMGR</sequence>
<dbReference type="Proteomes" id="UP001461498">
    <property type="component" value="Unassembled WGS sequence"/>
</dbReference>
<accession>A0AAW1CYJ5</accession>
<comment type="caution">
    <text evidence="1">The sequence shown here is derived from an EMBL/GenBank/DDBJ whole genome shotgun (WGS) entry which is preliminary data.</text>
</comment>
<keyword evidence="2" id="KW-1185">Reference proteome</keyword>
<evidence type="ECO:0000313" key="1">
    <source>
        <dbReference type="EMBL" id="KAK9503878.1"/>
    </source>
</evidence>
<dbReference type="EMBL" id="JAPXFL010000007">
    <property type="protein sequence ID" value="KAK9503878.1"/>
    <property type="molecule type" value="Genomic_DNA"/>
</dbReference>
<protein>
    <submittedName>
        <fullName evidence="1">Uncharacterized protein</fullName>
    </submittedName>
</protein>
<name>A0AAW1CYJ5_9HEMI</name>
<organism evidence="1 2">
    <name type="scientific">Rhynocoris fuscipes</name>
    <dbReference type="NCBI Taxonomy" id="488301"/>
    <lineage>
        <taxon>Eukaryota</taxon>
        <taxon>Metazoa</taxon>
        <taxon>Ecdysozoa</taxon>
        <taxon>Arthropoda</taxon>
        <taxon>Hexapoda</taxon>
        <taxon>Insecta</taxon>
        <taxon>Pterygota</taxon>
        <taxon>Neoptera</taxon>
        <taxon>Paraneoptera</taxon>
        <taxon>Hemiptera</taxon>
        <taxon>Heteroptera</taxon>
        <taxon>Panheteroptera</taxon>
        <taxon>Cimicomorpha</taxon>
        <taxon>Reduviidae</taxon>
        <taxon>Harpactorinae</taxon>
        <taxon>Harpactorini</taxon>
        <taxon>Rhynocoris</taxon>
    </lineage>
</organism>